<feature type="signal peptide" evidence="9">
    <location>
        <begin position="1"/>
        <end position="20"/>
    </location>
</feature>
<dbReference type="HOGENOM" id="CLU_2593023_0_0_1"/>
<evidence type="ECO:0000256" key="8">
    <source>
        <dbReference type="ARBA" id="ARBA00023157"/>
    </source>
</evidence>
<gene>
    <name evidence="10" type="ORF">ARALYDRAFT_913480</name>
</gene>
<keyword evidence="4 9" id="KW-0929">Antimicrobial</keyword>
<keyword evidence="8" id="KW-1015">Disulfide bond</keyword>
<dbReference type="Gramene" id="scaffold_701222.1">
    <property type="protein sequence ID" value="scaffold_701222.1"/>
    <property type="gene ID" value="scaffold_701222.1"/>
</dbReference>
<evidence type="ECO:0000256" key="3">
    <source>
        <dbReference type="ARBA" id="ARBA00022525"/>
    </source>
</evidence>
<evidence type="ECO:0000256" key="5">
    <source>
        <dbReference type="ARBA" id="ARBA00022577"/>
    </source>
</evidence>
<accession>D7MC93</accession>
<dbReference type="AlphaFoldDB" id="D7MC93"/>
<keyword evidence="5 9" id="KW-0295">Fungicide</keyword>
<evidence type="ECO:0000256" key="7">
    <source>
        <dbReference type="ARBA" id="ARBA00022821"/>
    </source>
</evidence>
<dbReference type="GO" id="GO:0031640">
    <property type="term" value="P:killing of cells of another organism"/>
    <property type="evidence" value="ECO:0007669"/>
    <property type="project" value="UniProtKB-UniRule"/>
</dbReference>
<dbReference type="PANTHER" id="PTHR36788">
    <property type="entry name" value="DEFENSIN-LIKE PROTEIN 183"/>
    <property type="match status" value="1"/>
</dbReference>
<evidence type="ECO:0000256" key="2">
    <source>
        <dbReference type="ARBA" id="ARBA00006722"/>
    </source>
</evidence>
<evidence type="ECO:0000256" key="4">
    <source>
        <dbReference type="ARBA" id="ARBA00022529"/>
    </source>
</evidence>
<keyword evidence="3 9" id="KW-0964">Secreted</keyword>
<dbReference type="PANTHER" id="PTHR36788:SF4">
    <property type="entry name" value="DEFENSIN-LIKE PROTEIN 181-RELATED"/>
    <property type="match status" value="1"/>
</dbReference>
<dbReference type="Proteomes" id="UP000008694">
    <property type="component" value="Unassembled WGS sequence"/>
</dbReference>
<dbReference type="GO" id="GO:0005576">
    <property type="term" value="C:extracellular region"/>
    <property type="evidence" value="ECO:0007669"/>
    <property type="project" value="UniProtKB-SubCell"/>
</dbReference>
<keyword evidence="6 9" id="KW-0732">Signal</keyword>
<evidence type="ECO:0000313" key="11">
    <source>
        <dbReference type="Proteomes" id="UP000008694"/>
    </source>
</evidence>
<evidence type="ECO:0000256" key="1">
    <source>
        <dbReference type="ARBA" id="ARBA00004613"/>
    </source>
</evidence>
<dbReference type="InterPro" id="IPR039641">
    <property type="entry name" value="LCR"/>
</dbReference>
<evidence type="ECO:0000256" key="6">
    <source>
        <dbReference type="ARBA" id="ARBA00022729"/>
    </source>
</evidence>
<evidence type="ECO:0000256" key="9">
    <source>
        <dbReference type="RuleBase" id="RU367109"/>
    </source>
</evidence>
<sequence length="80" mass="8550">MERKTLLAFFVSFLIMCASGSVVDQTNANTNKLCEGGVGLCTPECAESCCDFNCSKKYNGGHGSCTSVGNIRLCQCEYSC</sequence>
<evidence type="ECO:0000313" key="10">
    <source>
        <dbReference type="EMBL" id="EFH45658.1"/>
    </source>
</evidence>
<keyword evidence="7 9" id="KW-0611">Plant defense</keyword>
<protein>
    <recommendedName>
        <fullName evidence="9">Defensin-like protein</fullName>
    </recommendedName>
</protein>
<comment type="subcellular location">
    <subcellularLocation>
        <location evidence="1 9">Secreted</location>
    </subcellularLocation>
</comment>
<name>D7MC93_ARALL</name>
<organism evidence="11">
    <name type="scientific">Arabidopsis lyrata subsp. lyrata</name>
    <name type="common">Lyre-leaved rock-cress</name>
    <dbReference type="NCBI Taxonomy" id="81972"/>
    <lineage>
        <taxon>Eukaryota</taxon>
        <taxon>Viridiplantae</taxon>
        <taxon>Streptophyta</taxon>
        <taxon>Embryophyta</taxon>
        <taxon>Tracheophyta</taxon>
        <taxon>Spermatophyta</taxon>
        <taxon>Magnoliopsida</taxon>
        <taxon>eudicotyledons</taxon>
        <taxon>Gunneridae</taxon>
        <taxon>Pentapetalae</taxon>
        <taxon>rosids</taxon>
        <taxon>malvids</taxon>
        <taxon>Brassicales</taxon>
        <taxon>Brassicaceae</taxon>
        <taxon>Camelineae</taxon>
        <taxon>Arabidopsis</taxon>
    </lineage>
</organism>
<reference evidence="11" key="1">
    <citation type="journal article" date="2011" name="Nat. Genet.">
        <title>The Arabidopsis lyrata genome sequence and the basis of rapid genome size change.</title>
        <authorList>
            <person name="Hu T.T."/>
            <person name="Pattyn P."/>
            <person name="Bakker E.G."/>
            <person name="Cao J."/>
            <person name="Cheng J.-F."/>
            <person name="Clark R.M."/>
            <person name="Fahlgren N."/>
            <person name="Fawcett J.A."/>
            <person name="Grimwood J."/>
            <person name="Gundlach H."/>
            <person name="Haberer G."/>
            <person name="Hollister J.D."/>
            <person name="Ossowski S."/>
            <person name="Ottilar R.P."/>
            <person name="Salamov A.A."/>
            <person name="Schneeberger K."/>
            <person name="Spannagl M."/>
            <person name="Wang X."/>
            <person name="Yang L."/>
            <person name="Nasrallah M.E."/>
            <person name="Bergelson J."/>
            <person name="Carrington J.C."/>
            <person name="Gaut B.S."/>
            <person name="Schmutz J."/>
            <person name="Mayer K.F.X."/>
            <person name="Van de Peer Y."/>
            <person name="Grigoriev I.V."/>
            <person name="Nordborg M."/>
            <person name="Weigel D."/>
            <person name="Guo Y.-L."/>
        </authorList>
    </citation>
    <scope>NUCLEOTIDE SEQUENCE [LARGE SCALE GENOMIC DNA]</scope>
    <source>
        <strain evidence="11">cv. MN47</strain>
    </source>
</reference>
<comment type="similarity">
    <text evidence="2 9">Belongs to the DEFL family.</text>
</comment>
<proteinExistence type="inferred from homology"/>
<feature type="chain" id="PRO_5027137916" description="Defensin-like protein" evidence="9">
    <location>
        <begin position="21"/>
        <end position="80"/>
    </location>
</feature>
<keyword evidence="11" id="KW-1185">Reference proteome</keyword>
<dbReference type="EMBL" id="GL348719">
    <property type="protein sequence ID" value="EFH45658.1"/>
    <property type="molecule type" value="Genomic_DNA"/>
</dbReference>
<dbReference type="GO" id="GO:0050832">
    <property type="term" value="P:defense response to fungus"/>
    <property type="evidence" value="ECO:0007669"/>
    <property type="project" value="UniProtKB-UniRule"/>
</dbReference>